<feature type="region of interest" description="Disordered" evidence="1">
    <location>
        <begin position="50"/>
        <end position="97"/>
    </location>
</feature>
<proteinExistence type="predicted"/>
<evidence type="ECO:0000256" key="1">
    <source>
        <dbReference type="SAM" id="MobiDB-lite"/>
    </source>
</evidence>
<feature type="compositionally biased region" description="Basic and acidic residues" evidence="1">
    <location>
        <begin position="81"/>
        <end position="97"/>
    </location>
</feature>
<evidence type="ECO:0000313" key="3">
    <source>
        <dbReference type="Proteomes" id="UP001432046"/>
    </source>
</evidence>
<evidence type="ECO:0000313" key="2">
    <source>
        <dbReference type="EMBL" id="WXC83776.1"/>
    </source>
</evidence>
<reference evidence="2" key="1">
    <citation type="journal article" date="2021" name="Int. J. Syst. Evol. Microbiol.">
        <title>Bradyrhizobium septentrionale sp. nov. (sv. septentrionale) and Bradyrhizobium quebecense sp. nov. (sv. septentrionale) associated with legumes native to Canada possess rearranged symbiosis genes and numerous insertion sequences.</title>
        <authorList>
            <person name="Bromfield E.S.P."/>
            <person name="Cloutier S."/>
        </authorList>
    </citation>
    <scope>NUCLEOTIDE SEQUENCE</scope>
    <source>
        <strain evidence="2">5S5</strain>
    </source>
</reference>
<accession>A0ABZ2P950</accession>
<reference evidence="2" key="2">
    <citation type="submission" date="2024-03" db="EMBL/GenBank/DDBJ databases">
        <authorList>
            <person name="Bromfield E.S.P."/>
            <person name="Cloutier S."/>
        </authorList>
    </citation>
    <scope>NUCLEOTIDE SEQUENCE</scope>
    <source>
        <strain evidence="2">5S5</strain>
    </source>
</reference>
<dbReference type="RefSeq" id="WP_338689294.1">
    <property type="nucleotide sequence ID" value="NZ_CP147711.1"/>
</dbReference>
<keyword evidence="3" id="KW-1185">Reference proteome</keyword>
<sequence length="97" mass="10360">MSEPVDAARLERALAIAAYCIARHGDYLLPILDRLRHELATSRAGAAGAAAVSIPDDEASNSSGTIASAAPRCHAVPSPHDVGRQRCAVRWDRDDER</sequence>
<gene>
    <name evidence="2" type="ORF">WDK88_20455</name>
</gene>
<protein>
    <submittedName>
        <fullName evidence="2">Uncharacterized protein</fullName>
    </submittedName>
</protein>
<dbReference type="EMBL" id="CP147711">
    <property type="protein sequence ID" value="WXC83776.1"/>
    <property type="molecule type" value="Genomic_DNA"/>
</dbReference>
<dbReference type="Proteomes" id="UP001432046">
    <property type="component" value="Chromosome"/>
</dbReference>
<organism evidence="2 3">
    <name type="scientific">Bradyrhizobium septentrionale</name>
    <dbReference type="NCBI Taxonomy" id="1404411"/>
    <lineage>
        <taxon>Bacteria</taxon>
        <taxon>Pseudomonadati</taxon>
        <taxon>Pseudomonadota</taxon>
        <taxon>Alphaproteobacteria</taxon>
        <taxon>Hyphomicrobiales</taxon>
        <taxon>Nitrobacteraceae</taxon>
        <taxon>Bradyrhizobium</taxon>
    </lineage>
</organism>
<name>A0ABZ2P950_9BRAD</name>